<dbReference type="EMBL" id="CM040986">
    <property type="protein sequence ID" value="MCJ8738331.1"/>
    <property type="molecule type" value="Genomic_DNA"/>
</dbReference>
<proteinExistence type="predicted"/>
<keyword evidence="2" id="KW-1185">Reference proteome</keyword>
<evidence type="ECO:0000313" key="2">
    <source>
        <dbReference type="Proteomes" id="UP000830395"/>
    </source>
</evidence>
<organism evidence="1 2">
    <name type="scientific">Pangasius djambal</name>
    <dbReference type="NCBI Taxonomy" id="1691987"/>
    <lineage>
        <taxon>Eukaryota</taxon>
        <taxon>Metazoa</taxon>
        <taxon>Chordata</taxon>
        <taxon>Craniata</taxon>
        <taxon>Vertebrata</taxon>
        <taxon>Euteleostomi</taxon>
        <taxon>Actinopterygii</taxon>
        <taxon>Neopterygii</taxon>
        <taxon>Teleostei</taxon>
        <taxon>Ostariophysi</taxon>
        <taxon>Siluriformes</taxon>
        <taxon>Pangasiidae</taxon>
        <taxon>Pangasius</taxon>
    </lineage>
</organism>
<gene>
    <name evidence="1" type="ORF">PDJAM_G00034430</name>
</gene>
<dbReference type="Proteomes" id="UP000830395">
    <property type="component" value="Chromosome 12"/>
</dbReference>
<protein>
    <submittedName>
        <fullName evidence="1">Uncharacterized protein</fullName>
    </submittedName>
</protein>
<evidence type="ECO:0000313" key="1">
    <source>
        <dbReference type="EMBL" id="MCJ8738331.1"/>
    </source>
</evidence>
<name>A0ACC5YTS9_9TELE</name>
<comment type="caution">
    <text evidence="1">The sequence shown here is derived from an EMBL/GenBank/DDBJ whole genome shotgun (WGS) entry which is preliminary data.</text>
</comment>
<reference evidence="1" key="1">
    <citation type="submission" date="2020-02" db="EMBL/GenBank/DDBJ databases">
        <title>Genome sequencing of the panga catfish, Pangasius djambal.</title>
        <authorList>
            <person name="Wen M."/>
            <person name="Zahm M."/>
            <person name="Roques C."/>
            <person name="Cabau C."/>
            <person name="Klopp C."/>
            <person name="Donnadieu C."/>
            <person name="Jouanno E."/>
            <person name="Avarre J.-C."/>
            <person name="Campet M."/>
            <person name="Ha T."/>
            <person name="Dugue R."/>
            <person name="Lampietro C."/>
            <person name="Louis A."/>
            <person name="Herpin A."/>
            <person name="Echchiki A."/>
            <person name="Berthelot C."/>
            <person name="Parey E."/>
            <person name="Roest-Crollius H."/>
            <person name="Braasch I."/>
            <person name="Postlethwait J.H."/>
            <person name="Bobe J."/>
            <person name="Montfort J."/>
            <person name="Bouchez O."/>
            <person name="Begum T."/>
            <person name="Schartl M."/>
            <person name="Gustiano R."/>
            <person name="Guiguen Y."/>
        </authorList>
    </citation>
    <scope>NUCLEOTIDE SEQUENCE</scope>
    <source>
        <strain evidence="1">Pdj_M5554</strain>
    </source>
</reference>
<sequence>MYKTISIRQHKGYSHCVNRLTRSLVMFPLLFFFLFLLSNHTRTAQKDDRIPMTEEYQEYKSLKAKLRLLEVLLSKQETT</sequence>
<accession>A0ACC5YTS9</accession>